<keyword evidence="2" id="KW-1185">Reference proteome</keyword>
<proteinExistence type="predicted"/>
<evidence type="ECO:0000313" key="1">
    <source>
        <dbReference type="EMBL" id="KAF5345955.1"/>
    </source>
</evidence>
<dbReference type="AlphaFoldDB" id="A0A8H5FQJ9"/>
<protein>
    <submittedName>
        <fullName evidence="1">Uncharacterized protein</fullName>
    </submittedName>
</protein>
<evidence type="ECO:0000313" key="2">
    <source>
        <dbReference type="Proteomes" id="UP000559027"/>
    </source>
</evidence>
<comment type="caution">
    <text evidence="1">The sequence shown here is derived from an EMBL/GenBank/DDBJ whole genome shotgun (WGS) entry which is preliminary data.</text>
</comment>
<dbReference type="OrthoDB" id="2522538at2759"/>
<organism evidence="1 2">
    <name type="scientific">Leucocoprinus leucothites</name>
    <dbReference type="NCBI Taxonomy" id="201217"/>
    <lineage>
        <taxon>Eukaryota</taxon>
        <taxon>Fungi</taxon>
        <taxon>Dikarya</taxon>
        <taxon>Basidiomycota</taxon>
        <taxon>Agaricomycotina</taxon>
        <taxon>Agaricomycetes</taxon>
        <taxon>Agaricomycetidae</taxon>
        <taxon>Agaricales</taxon>
        <taxon>Agaricineae</taxon>
        <taxon>Agaricaceae</taxon>
        <taxon>Leucocoprinus</taxon>
    </lineage>
</organism>
<gene>
    <name evidence="1" type="ORF">D9756_010912</name>
</gene>
<name>A0A8H5FQJ9_9AGAR</name>
<sequence>MESARAPAMYLNHTNQDKTWLRIVDTAQIFLVMVDIFSWYVDNYGDYITFLKFNVSPVDGPLLDSIIMFTVQLVYCWRLWVLGGWKVLPAVAATEQKNSVVSDRVYAMEEVSERKRNPDDNGYGETSRDIDVGNKRSDWYSNSSMVLLNQRTYYNTHNKVNVELSGMLDSTSGGNVRDLSSQNQTAVEVSVIRFEEPPLDQATSLDQRTGTPIIKRENMV</sequence>
<dbReference type="EMBL" id="JAACJO010000037">
    <property type="protein sequence ID" value="KAF5345955.1"/>
    <property type="molecule type" value="Genomic_DNA"/>
</dbReference>
<dbReference type="Proteomes" id="UP000559027">
    <property type="component" value="Unassembled WGS sequence"/>
</dbReference>
<accession>A0A8H5FQJ9</accession>
<reference evidence="1 2" key="1">
    <citation type="journal article" date="2020" name="ISME J.">
        <title>Uncovering the hidden diversity of litter-decomposition mechanisms in mushroom-forming fungi.</title>
        <authorList>
            <person name="Floudas D."/>
            <person name="Bentzer J."/>
            <person name="Ahren D."/>
            <person name="Johansson T."/>
            <person name="Persson P."/>
            <person name="Tunlid A."/>
        </authorList>
    </citation>
    <scope>NUCLEOTIDE SEQUENCE [LARGE SCALE GENOMIC DNA]</scope>
    <source>
        <strain evidence="1 2">CBS 146.42</strain>
    </source>
</reference>